<keyword evidence="8" id="KW-0112">Calmodulin-binding</keyword>
<dbReference type="Pfam" id="PF03094">
    <property type="entry name" value="Mlo"/>
    <property type="match status" value="1"/>
</dbReference>
<keyword evidence="7 8" id="KW-0568">Pathogenesis-related protein</keyword>
<evidence type="ECO:0000313" key="12">
    <source>
        <dbReference type="Proteomes" id="UP000596661"/>
    </source>
</evidence>
<proteinExistence type="inferred from homology"/>
<evidence type="ECO:0000256" key="4">
    <source>
        <dbReference type="ARBA" id="ARBA00022821"/>
    </source>
</evidence>
<dbReference type="GO" id="GO:0006952">
    <property type="term" value="P:defense response"/>
    <property type="evidence" value="ECO:0007669"/>
    <property type="project" value="UniProtKB-KW"/>
</dbReference>
<dbReference type="EMBL" id="UZAU01000130">
    <property type="status" value="NOT_ANNOTATED_CDS"/>
    <property type="molecule type" value="Genomic_DNA"/>
</dbReference>
<evidence type="ECO:0000256" key="3">
    <source>
        <dbReference type="ARBA" id="ARBA00022692"/>
    </source>
</evidence>
<feature type="transmembrane region" description="Helical" evidence="10">
    <location>
        <begin position="345"/>
        <end position="364"/>
    </location>
</feature>
<feature type="transmembrane region" description="Helical" evidence="10">
    <location>
        <begin position="286"/>
        <end position="304"/>
    </location>
</feature>
<comment type="similarity">
    <text evidence="2 8">Belongs to the MLO family.</text>
</comment>
<feature type="transmembrane region" description="Helical" evidence="10">
    <location>
        <begin position="384"/>
        <end position="409"/>
    </location>
</feature>
<comment type="domain">
    <text evidence="8">The C-terminus contains a calmodulin-binding domain, which binds calmodulin in a calcium-dependent fashion.</text>
</comment>
<name>A0A803P2A7_CANSA</name>
<evidence type="ECO:0000256" key="8">
    <source>
        <dbReference type="RuleBase" id="RU280816"/>
    </source>
</evidence>
<reference evidence="11 12" key="1">
    <citation type="submission" date="2018-11" db="EMBL/GenBank/DDBJ databases">
        <authorList>
            <person name="Grassa J C."/>
        </authorList>
    </citation>
    <scope>NUCLEOTIDE SEQUENCE [LARGE SCALE GENOMIC DNA]</scope>
</reference>
<feature type="region of interest" description="Disordered" evidence="9">
    <location>
        <begin position="480"/>
        <end position="513"/>
    </location>
</feature>
<evidence type="ECO:0000256" key="6">
    <source>
        <dbReference type="ARBA" id="ARBA00023136"/>
    </source>
</evidence>
<keyword evidence="12" id="KW-1185">Reference proteome</keyword>
<feature type="transmembrane region" description="Helical" evidence="10">
    <location>
        <begin position="16"/>
        <end position="39"/>
    </location>
</feature>
<feature type="compositionally biased region" description="Basic residues" evidence="9">
    <location>
        <begin position="434"/>
        <end position="444"/>
    </location>
</feature>
<organism evidence="11 12">
    <name type="scientific">Cannabis sativa</name>
    <name type="common">Hemp</name>
    <name type="synonym">Marijuana</name>
    <dbReference type="NCBI Taxonomy" id="3483"/>
    <lineage>
        <taxon>Eukaryota</taxon>
        <taxon>Viridiplantae</taxon>
        <taxon>Streptophyta</taxon>
        <taxon>Embryophyta</taxon>
        <taxon>Tracheophyta</taxon>
        <taxon>Spermatophyta</taxon>
        <taxon>Magnoliopsida</taxon>
        <taxon>eudicotyledons</taxon>
        <taxon>Gunneridae</taxon>
        <taxon>Pentapetalae</taxon>
        <taxon>rosids</taxon>
        <taxon>fabids</taxon>
        <taxon>Rosales</taxon>
        <taxon>Cannabaceae</taxon>
        <taxon>Cannabis</taxon>
    </lineage>
</organism>
<dbReference type="AlphaFoldDB" id="A0A803P2A7"/>
<keyword evidence="4 8" id="KW-0611">Plant defense</keyword>
<dbReference type="EnsemblPlants" id="evm.model.02.729">
    <property type="protein sequence ID" value="cds.evm.model.02.729"/>
    <property type="gene ID" value="evm.TU.02.729"/>
</dbReference>
<feature type="compositionally biased region" description="Polar residues" evidence="9">
    <location>
        <begin position="501"/>
        <end position="513"/>
    </location>
</feature>
<reference evidence="11" key="2">
    <citation type="submission" date="2021-03" db="UniProtKB">
        <authorList>
            <consortium name="EnsemblPlants"/>
        </authorList>
    </citation>
    <scope>IDENTIFICATION</scope>
</reference>
<evidence type="ECO:0000256" key="10">
    <source>
        <dbReference type="SAM" id="Phobius"/>
    </source>
</evidence>
<feature type="compositionally biased region" description="Polar residues" evidence="9">
    <location>
        <begin position="447"/>
        <end position="458"/>
    </location>
</feature>
<feature type="transmembrane region" description="Helical" evidence="10">
    <location>
        <begin position="261"/>
        <end position="280"/>
    </location>
</feature>
<dbReference type="OrthoDB" id="1388414at2759"/>
<evidence type="ECO:0000313" key="11">
    <source>
        <dbReference type="EnsemblPlants" id="cds.evm.model.02.729.2.5bd9b134"/>
    </source>
</evidence>
<dbReference type="OMA" id="PLIWCIA"/>
<dbReference type="PANTHER" id="PTHR31942:SF84">
    <property type="entry name" value="MLO-LIKE PROTEIN 12"/>
    <property type="match status" value="1"/>
</dbReference>
<keyword evidence="6 8" id="KW-0472">Membrane</keyword>
<accession>A0A803P2A5</accession>
<dbReference type="Proteomes" id="UP000596661">
    <property type="component" value="Chromosome 2"/>
</dbReference>
<keyword evidence="5 8" id="KW-1133">Transmembrane helix</keyword>
<dbReference type="EnsemblPlants" id="evm.model.02.729.2.5bd9b134">
    <property type="protein sequence ID" value="cds.evm.model.02.729.2.5bd9b134"/>
    <property type="gene ID" value="evm.TU.02.729"/>
</dbReference>
<evidence type="ECO:0000256" key="2">
    <source>
        <dbReference type="ARBA" id="ARBA00006574"/>
    </source>
</evidence>
<dbReference type="Gramene" id="evm.model.02.729">
    <property type="protein sequence ID" value="cds.evm.model.02.729"/>
    <property type="gene ID" value="evm.TU.02.729"/>
</dbReference>
<evidence type="ECO:0000256" key="9">
    <source>
        <dbReference type="SAM" id="MobiDB-lite"/>
    </source>
</evidence>
<comment type="function">
    <text evidence="8">May be involved in modulation of pathogen defense and leaf cell death.</text>
</comment>
<dbReference type="InterPro" id="IPR004326">
    <property type="entry name" value="Mlo"/>
</dbReference>
<dbReference type="GO" id="GO:0005516">
    <property type="term" value="F:calmodulin binding"/>
    <property type="evidence" value="ECO:0007669"/>
    <property type="project" value="UniProtKB-KW"/>
</dbReference>
<evidence type="ECO:0000256" key="5">
    <source>
        <dbReference type="ARBA" id="ARBA00022989"/>
    </source>
</evidence>
<dbReference type="PANTHER" id="PTHR31942">
    <property type="entry name" value="MLO-LIKE PROTEIN 1"/>
    <property type="match status" value="1"/>
</dbReference>
<protein>
    <recommendedName>
        <fullName evidence="8">MLO-like protein</fullName>
    </recommendedName>
</protein>
<comment type="subcellular location">
    <subcellularLocation>
        <location evidence="1 8">Membrane</location>
        <topology evidence="1 8">Multi-pass membrane protein</topology>
    </subcellularLocation>
</comment>
<feature type="region of interest" description="Disordered" evidence="9">
    <location>
        <begin position="525"/>
        <end position="555"/>
    </location>
</feature>
<keyword evidence="3 8" id="KW-0812">Transmembrane</keyword>
<feature type="region of interest" description="Disordered" evidence="9">
    <location>
        <begin position="434"/>
        <end position="465"/>
    </location>
</feature>
<dbReference type="GO" id="GO:0016020">
    <property type="term" value="C:membrane"/>
    <property type="evidence" value="ECO:0007669"/>
    <property type="project" value="UniProtKB-SubCell"/>
</dbReference>
<accession>A0A803P2A7</accession>
<dbReference type="Gramene" id="evm.model.02.729.2.5bd9b134">
    <property type="protein sequence ID" value="cds.evm.model.02.729.2.5bd9b134"/>
    <property type="gene ID" value="evm.TU.02.729"/>
</dbReference>
<feature type="transmembrane region" description="Helical" evidence="10">
    <location>
        <begin position="136"/>
        <end position="157"/>
    </location>
</feature>
<evidence type="ECO:0000256" key="1">
    <source>
        <dbReference type="ARBA" id="ARBA00004141"/>
    </source>
</evidence>
<feature type="transmembrane region" description="Helical" evidence="10">
    <location>
        <begin position="60"/>
        <end position="79"/>
    </location>
</feature>
<gene>
    <name evidence="8" type="primary">MLO</name>
</gene>
<sequence length="555" mass="63961">MADLQEERSLEETPTWAVAVVVFVLIIISIIIEHVIHLIGKWLESKHKKALQQALEKIKLELMLLGFISLLLTIFQDYIADICIPKSAANTWHPCPYQNNEEKKAKESDKPKSKTIDYCSENGKVALVSKYGIHQLHIFIFVLALFHIIYCITTLAIGRTKMRKWKVWEDETKKIEYIYSNDPERFRFTRDTSFGRRHLNIWSQSPISLWIVCFFRQFFGSVTKVDYMTLRHGFVMAHLAPESETRFDFQKYISKSLDEDFVVIVGITPVIWFVAVLFLLSNTYGIYSYLWLPFLPLIIILLVGTKLQVIITKMGLSIQERGDVVKGAPLVQPGDDLFWFGRPKLMLFLIHLVLFQNAFQLAFFAWSTYEFTLNTCFHEKIEDIIIRISMGILIQVLCSYVTLPLYALVTQMGSTMRPVIFNDRVATALKNWHHSAKTKNKKHNRNSETNSPFSSRPATPTYGMSPVHLLQNYRSTATDGYYGSPRMSNVENDYYEPEGTPSPNNGPATASEIQMNNYEVEKDISEEGHPMVQEQSSSSQQNEVKISLSHFSFRK</sequence>
<evidence type="ECO:0000256" key="7">
    <source>
        <dbReference type="ARBA" id="ARBA00023265"/>
    </source>
</evidence>